<dbReference type="InterPro" id="IPR037152">
    <property type="entry name" value="L-asparaginase_N_sf"/>
</dbReference>
<feature type="active site" evidence="5">
    <location>
        <position position="159"/>
    </location>
</feature>
<dbReference type="EC" id="6.3.5.-" evidence="5 8"/>
<sequence length="414" mass="44385">MSTGIEPGDRVGCTYAGKELEGFYITERDGKAVIKLDSGYNLGIDAKILTKLRTQAPRPHSAKKIEQDESLPQLSIVSTGGTIASKIDYRTGAVTSQFEADDILRAIPGLAKIGHFSAQVPATILSENMTPAIWRKLASTVCDEIKKGSRGVIVTHGTDTMAYSAAALSFMIETPVPIVFVGSQRSADRPSSDNVMNGLCSAAAAVSDLGEVSVVMHATTNDDYCAIHRGTRVRKMHTSRRDAFTTIGSDILGTVDYPSLDVKLSCSAARRKEEGTEPVLNDKLEEKVGILYFYPGMSPEVVEAFKGYRGLVVMGTGLGHTASGCIPALRSLVKDGTSVVMTSQCLNGRVCDRVYDTGRDLLNAGIIEGGDMLPEAAMVKLMWVLGNESDPDRVAELMRTNLRGELGRCTPNGL</sequence>
<dbReference type="PIRSF" id="PIRSF500175">
    <property type="entry name" value="Glu_ADT_D"/>
    <property type="match status" value="1"/>
</dbReference>
<evidence type="ECO:0000313" key="12">
    <source>
        <dbReference type="EMBL" id="ADN37035.1"/>
    </source>
</evidence>
<evidence type="ECO:0000256" key="6">
    <source>
        <dbReference type="PROSITE-ProRule" id="PRU10099"/>
    </source>
</evidence>
<dbReference type="Gene3D" id="2.30.30.520">
    <property type="match status" value="1"/>
</dbReference>
<accession>E1RD52</accession>
<dbReference type="SUPFAM" id="SSF141300">
    <property type="entry name" value="GatD N-terminal domain-like"/>
    <property type="match status" value="1"/>
</dbReference>
<evidence type="ECO:0000256" key="5">
    <source>
        <dbReference type="HAMAP-Rule" id="MF_00586"/>
    </source>
</evidence>
<keyword evidence="1 5" id="KW-0436">Ligase</keyword>
<gene>
    <name evidence="5" type="primary">gatD</name>
    <name evidence="12" type="ordered locus">Mpet_2288</name>
</gene>
<dbReference type="Gene3D" id="3.40.50.40">
    <property type="match status" value="1"/>
</dbReference>
<dbReference type="PROSITE" id="PS00917">
    <property type="entry name" value="ASN_GLN_ASE_2"/>
    <property type="match status" value="1"/>
</dbReference>
<evidence type="ECO:0000259" key="11">
    <source>
        <dbReference type="Pfam" id="PF18195"/>
    </source>
</evidence>
<dbReference type="Proteomes" id="UP000006565">
    <property type="component" value="Chromosome"/>
</dbReference>
<dbReference type="GO" id="GO:0004067">
    <property type="term" value="F:asparaginase activity"/>
    <property type="evidence" value="ECO:0007669"/>
    <property type="project" value="UniProtKB-UniRule"/>
</dbReference>
<dbReference type="InterPro" id="IPR011878">
    <property type="entry name" value="GatD"/>
</dbReference>
<dbReference type="GO" id="GO:0006412">
    <property type="term" value="P:translation"/>
    <property type="evidence" value="ECO:0007669"/>
    <property type="project" value="UniProtKB-UniRule"/>
</dbReference>
<evidence type="ECO:0000256" key="3">
    <source>
        <dbReference type="ARBA" id="ARBA00022840"/>
    </source>
</evidence>
<feature type="domain" description="Asparaginase/glutaminase C-terminal" evidence="10">
    <location>
        <begin position="287"/>
        <end position="398"/>
    </location>
</feature>
<dbReference type="SUPFAM" id="SSF53774">
    <property type="entry name" value="Glutaminase/Asparaginase"/>
    <property type="match status" value="1"/>
</dbReference>
<dbReference type="STRING" id="679926.Mpet_2288"/>
<dbReference type="RefSeq" id="WP_013330212.1">
    <property type="nucleotide sequence ID" value="NC_014507.1"/>
</dbReference>
<reference evidence="12 13" key="1">
    <citation type="journal article" date="2010" name="Stand. Genomic Sci.">
        <title>Complete genome sequence of Methanoplanus petrolearius type strain (SEBR 4847).</title>
        <authorList>
            <person name="Brambilla E."/>
            <person name="Djao O.D."/>
            <person name="Daligault H."/>
            <person name="Lapidus A."/>
            <person name="Lucas S."/>
            <person name="Hammon N."/>
            <person name="Nolan M."/>
            <person name="Tice H."/>
            <person name="Cheng J.F."/>
            <person name="Han C."/>
            <person name="Tapia R."/>
            <person name="Goodwin L."/>
            <person name="Pitluck S."/>
            <person name="Liolios K."/>
            <person name="Ivanova N."/>
            <person name="Mavromatis K."/>
            <person name="Mikhailova N."/>
            <person name="Pati A."/>
            <person name="Chen A."/>
            <person name="Palaniappan K."/>
            <person name="Land M."/>
            <person name="Hauser L."/>
            <person name="Chang Y.J."/>
            <person name="Jeffries C.D."/>
            <person name="Rohde M."/>
            <person name="Spring S."/>
            <person name="Sikorski J."/>
            <person name="Goker M."/>
            <person name="Woyke T."/>
            <person name="Bristow J."/>
            <person name="Eisen J.A."/>
            <person name="Markowitz V."/>
            <person name="Hugenholtz P."/>
            <person name="Kyrpides N.C."/>
            <person name="Klenk H.P."/>
        </authorList>
    </citation>
    <scope>NUCLEOTIDE SEQUENCE [LARGE SCALE GENOMIC DNA]</scope>
    <source>
        <strain evidence="13">DSM 11571 / OCM 486 / SEBR 4847</strain>
    </source>
</reference>
<dbReference type="CDD" id="cd08962">
    <property type="entry name" value="GatD"/>
    <property type="match status" value="1"/>
</dbReference>
<dbReference type="AlphaFoldDB" id="E1RD52"/>
<dbReference type="PROSITE" id="PS51732">
    <property type="entry name" value="ASN_GLN_ASE_3"/>
    <property type="match status" value="1"/>
</dbReference>
<comment type="catalytic activity">
    <reaction evidence="5 8">
        <text>L-glutamyl-tRNA(Gln) + L-glutamine + ATP + H2O = L-glutaminyl-tRNA(Gln) + L-glutamate + ADP + phosphate + H(+)</text>
        <dbReference type="Rhea" id="RHEA:17521"/>
        <dbReference type="Rhea" id="RHEA-COMP:9681"/>
        <dbReference type="Rhea" id="RHEA-COMP:9684"/>
        <dbReference type="ChEBI" id="CHEBI:15377"/>
        <dbReference type="ChEBI" id="CHEBI:15378"/>
        <dbReference type="ChEBI" id="CHEBI:29985"/>
        <dbReference type="ChEBI" id="CHEBI:30616"/>
        <dbReference type="ChEBI" id="CHEBI:43474"/>
        <dbReference type="ChEBI" id="CHEBI:58359"/>
        <dbReference type="ChEBI" id="CHEBI:78520"/>
        <dbReference type="ChEBI" id="CHEBI:78521"/>
        <dbReference type="ChEBI" id="CHEBI:456216"/>
    </reaction>
</comment>
<keyword evidence="2 5" id="KW-0547">Nucleotide-binding</keyword>
<dbReference type="KEGG" id="mpi:Mpet_2288"/>
<evidence type="ECO:0000256" key="8">
    <source>
        <dbReference type="RuleBase" id="RU004457"/>
    </source>
</evidence>
<dbReference type="InterPro" id="IPR027474">
    <property type="entry name" value="L-asparaginase_N"/>
</dbReference>
<dbReference type="GeneID" id="9744773"/>
<dbReference type="Pfam" id="PF00710">
    <property type="entry name" value="Asparaginase"/>
    <property type="match status" value="1"/>
</dbReference>
<dbReference type="InterPro" id="IPR040918">
    <property type="entry name" value="GatD_N"/>
</dbReference>
<dbReference type="Pfam" id="PF17763">
    <property type="entry name" value="Asparaginase_C"/>
    <property type="match status" value="1"/>
</dbReference>
<feature type="active site" evidence="5 6">
    <location>
        <position position="82"/>
    </location>
</feature>
<dbReference type="InterPro" id="IPR027475">
    <property type="entry name" value="Asparaginase/glutaminase_AS2"/>
</dbReference>
<dbReference type="GO" id="GO:0006450">
    <property type="term" value="P:regulation of translational fidelity"/>
    <property type="evidence" value="ECO:0007669"/>
    <property type="project" value="InterPro"/>
</dbReference>
<dbReference type="GO" id="GO:0016740">
    <property type="term" value="F:transferase activity"/>
    <property type="evidence" value="ECO:0007669"/>
    <property type="project" value="UniProtKB-KW"/>
</dbReference>
<dbReference type="Gene3D" id="3.40.50.1170">
    <property type="entry name" value="L-asparaginase, N-terminal domain"/>
    <property type="match status" value="1"/>
</dbReference>
<dbReference type="eggNOG" id="arCOG01924">
    <property type="taxonomic scope" value="Archaea"/>
</dbReference>
<dbReference type="InterPro" id="IPR006034">
    <property type="entry name" value="Asparaginase/glutaminase-like"/>
</dbReference>
<protein>
    <recommendedName>
        <fullName evidence="5 8">Glutamyl-tRNA(Gln) amidotransferase subunit D</fullName>
        <shortName evidence="5">Glu-ADT subunit D</shortName>
        <ecNumber evidence="5 8">6.3.5.-</ecNumber>
    </recommendedName>
</protein>
<comment type="function">
    <text evidence="5 8">Allows the formation of correctly charged Gln-tRNA(Gln) through the transamidation of misacylated Glu-tRNA(Gln) in organisms which lack glutaminyl-tRNA synthetase. The reaction takes place in the presence of glutamine and ATP through an activated gamma-phospho-Glu-tRNA(Gln). The GatDE system is specific for glutamate and does not act on aspartate.</text>
</comment>
<dbReference type="Pfam" id="PF18195">
    <property type="entry name" value="GatD_N"/>
    <property type="match status" value="1"/>
</dbReference>
<dbReference type="InterPro" id="IPR006033">
    <property type="entry name" value="AsnA_fam"/>
</dbReference>
<comment type="similarity">
    <text evidence="5 8">Belongs to the asparaginase 1 family. GatD subfamily.</text>
</comment>
<dbReference type="InterPro" id="IPR040919">
    <property type="entry name" value="Asparaginase_C"/>
</dbReference>
<dbReference type="PANTHER" id="PTHR11707">
    <property type="entry name" value="L-ASPARAGINASE"/>
    <property type="match status" value="1"/>
</dbReference>
<keyword evidence="4 5" id="KW-0648">Protein biosynthesis</keyword>
<dbReference type="HAMAP" id="MF_00586">
    <property type="entry name" value="GatD"/>
    <property type="match status" value="1"/>
</dbReference>
<dbReference type="InterPro" id="IPR037222">
    <property type="entry name" value="GatD_N_sf"/>
</dbReference>
<dbReference type="NCBIfam" id="NF003217">
    <property type="entry name" value="PRK04183.1"/>
    <property type="match status" value="1"/>
</dbReference>
<dbReference type="GO" id="GO:0006520">
    <property type="term" value="P:amino acid metabolic process"/>
    <property type="evidence" value="ECO:0007669"/>
    <property type="project" value="InterPro"/>
</dbReference>
<dbReference type="InterPro" id="IPR027473">
    <property type="entry name" value="L-asparaginase_C"/>
</dbReference>
<feature type="active site" evidence="5">
    <location>
        <position position="235"/>
    </location>
</feature>
<feature type="active site" evidence="5 7">
    <location>
        <position position="158"/>
    </location>
</feature>
<keyword evidence="12" id="KW-0808">Transferase</keyword>
<evidence type="ECO:0000313" key="13">
    <source>
        <dbReference type="Proteomes" id="UP000006565"/>
    </source>
</evidence>
<feature type="domain" description="L-asparaginase N-terminal" evidence="9">
    <location>
        <begin position="74"/>
        <end position="259"/>
    </location>
</feature>
<dbReference type="InterPro" id="IPR020827">
    <property type="entry name" value="Asparaginase/glutaminase_AS1"/>
</dbReference>
<evidence type="ECO:0000256" key="1">
    <source>
        <dbReference type="ARBA" id="ARBA00022598"/>
    </source>
</evidence>
<dbReference type="HOGENOM" id="CLU_019134_2_1_2"/>
<evidence type="ECO:0000259" key="10">
    <source>
        <dbReference type="Pfam" id="PF17763"/>
    </source>
</evidence>
<dbReference type="PRINTS" id="PR00139">
    <property type="entry name" value="ASNGLNASE"/>
</dbReference>
<dbReference type="PROSITE" id="PS00144">
    <property type="entry name" value="ASN_GLN_ASE_1"/>
    <property type="match status" value="1"/>
</dbReference>
<dbReference type="GO" id="GO:0050567">
    <property type="term" value="F:glutaminyl-tRNA synthase (glutamine-hydrolyzing) activity"/>
    <property type="evidence" value="ECO:0007669"/>
    <property type="project" value="UniProtKB-UniRule"/>
</dbReference>
<dbReference type="EMBL" id="CP002117">
    <property type="protein sequence ID" value="ADN37035.1"/>
    <property type="molecule type" value="Genomic_DNA"/>
</dbReference>
<comment type="subunit">
    <text evidence="5 8">Heterodimer of GatD and GatE.</text>
</comment>
<dbReference type="PIRSF" id="PIRSF001220">
    <property type="entry name" value="L-ASNase_gatD"/>
    <property type="match status" value="1"/>
</dbReference>
<dbReference type="SMART" id="SM00870">
    <property type="entry name" value="Asparaginase"/>
    <property type="match status" value="1"/>
</dbReference>
<organism evidence="12 13">
    <name type="scientific">Methanolacinia petrolearia (strain DSM 11571 / OCM 486 / SEBR 4847)</name>
    <name type="common">Methanoplanus petrolearius</name>
    <dbReference type="NCBI Taxonomy" id="679926"/>
    <lineage>
        <taxon>Archaea</taxon>
        <taxon>Methanobacteriati</taxon>
        <taxon>Methanobacteriota</taxon>
        <taxon>Stenosarchaea group</taxon>
        <taxon>Methanomicrobia</taxon>
        <taxon>Methanomicrobiales</taxon>
        <taxon>Methanomicrobiaceae</taxon>
        <taxon>Methanolacinia</taxon>
    </lineage>
</organism>
<evidence type="ECO:0000256" key="2">
    <source>
        <dbReference type="ARBA" id="ARBA00022741"/>
    </source>
</evidence>
<dbReference type="PANTHER" id="PTHR11707:SF28">
    <property type="entry name" value="60 KDA LYSOPHOSPHOLIPASE"/>
    <property type="match status" value="1"/>
</dbReference>
<proteinExistence type="inferred from homology"/>
<feature type="domain" description="GatD N-terminal" evidence="11">
    <location>
        <begin position="5"/>
        <end position="47"/>
    </location>
</feature>
<evidence type="ECO:0000256" key="4">
    <source>
        <dbReference type="ARBA" id="ARBA00022917"/>
    </source>
</evidence>
<dbReference type="GO" id="GO:0005524">
    <property type="term" value="F:ATP binding"/>
    <property type="evidence" value="ECO:0007669"/>
    <property type="project" value="UniProtKB-KW"/>
</dbReference>
<dbReference type="InterPro" id="IPR036152">
    <property type="entry name" value="Asp/glu_Ase-like_sf"/>
</dbReference>
<keyword evidence="13" id="KW-1185">Reference proteome</keyword>
<name>E1RD52_METP4</name>
<evidence type="ECO:0000256" key="7">
    <source>
        <dbReference type="PROSITE-ProRule" id="PRU10100"/>
    </source>
</evidence>
<dbReference type="NCBIfam" id="TIGR02153">
    <property type="entry name" value="gatD_arch"/>
    <property type="match status" value="1"/>
</dbReference>
<evidence type="ECO:0000259" key="9">
    <source>
        <dbReference type="Pfam" id="PF00710"/>
    </source>
</evidence>
<dbReference type="NCBIfam" id="TIGR00519">
    <property type="entry name" value="asnASE_I"/>
    <property type="match status" value="1"/>
</dbReference>
<keyword evidence="3 5" id="KW-0067">ATP-binding</keyword>